<evidence type="ECO:0000313" key="4">
    <source>
        <dbReference type="Proteomes" id="UP000322077"/>
    </source>
</evidence>
<proteinExistence type="predicted"/>
<dbReference type="Proteomes" id="UP000322077">
    <property type="component" value="Unassembled WGS sequence"/>
</dbReference>
<dbReference type="RefSeq" id="WP_149523421.1">
    <property type="nucleotide sequence ID" value="NZ_VTOU01000004.1"/>
</dbReference>
<evidence type="ECO:0000313" key="3">
    <source>
        <dbReference type="EMBL" id="TZG24882.1"/>
    </source>
</evidence>
<feature type="transmembrane region" description="Helical" evidence="2">
    <location>
        <begin position="12"/>
        <end position="31"/>
    </location>
</feature>
<keyword evidence="2" id="KW-0472">Membrane</keyword>
<sequence>MESAIPAGSFWSIITIVGPLLLGLALAYAVIRNRRMTRAQNDLSERATRQNKLDAAIEEGADGAAERLSR</sequence>
<evidence type="ECO:0000256" key="1">
    <source>
        <dbReference type="SAM" id="MobiDB-lite"/>
    </source>
</evidence>
<feature type="region of interest" description="Disordered" evidence="1">
    <location>
        <begin position="40"/>
        <end position="70"/>
    </location>
</feature>
<dbReference type="AlphaFoldDB" id="A0A5D9C0R7"/>
<gene>
    <name evidence="3" type="ORF">FYJ91_16505</name>
</gene>
<name>A0A5D9C0R7_9SPHN</name>
<reference evidence="3 4" key="1">
    <citation type="submission" date="2019-08" db="EMBL/GenBank/DDBJ databases">
        <authorList>
            <person name="Wang G."/>
            <person name="Xu Z."/>
        </authorList>
    </citation>
    <scope>NUCLEOTIDE SEQUENCE [LARGE SCALE GENOMIC DNA]</scope>
    <source>
        <strain evidence="3 4">ZX</strain>
    </source>
</reference>
<accession>A0A5D9C0R7</accession>
<evidence type="ECO:0000256" key="2">
    <source>
        <dbReference type="SAM" id="Phobius"/>
    </source>
</evidence>
<keyword evidence="2" id="KW-0812">Transmembrane</keyword>
<dbReference type="EMBL" id="VTOU01000004">
    <property type="protein sequence ID" value="TZG24882.1"/>
    <property type="molecule type" value="Genomic_DNA"/>
</dbReference>
<keyword evidence="4" id="KW-1185">Reference proteome</keyword>
<feature type="compositionally biased region" description="Basic and acidic residues" evidence="1">
    <location>
        <begin position="43"/>
        <end position="52"/>
    </location>
</feature>
<protein>
    <submittedName>
        <fullName evidence="3">Uncharacterized protein</fullName>
    </submittedName>
</protein>
<comment type="caution">
    <text evidence="3">The sequence shown here is derived from an EMBL/GenBank/DDBJ whole genome shotgun (WGS) entry which is preliminary data.</text>
</comment>
<keyword evidence="2" id="KW-1133">Transmembrane helix</keyword>
<organism evidence="3 4">
    <name type="scientific">Sphingomonas montanisoli</name>
    <dbReference type="NCBI Taxonomy" id="2606412"/>
    <lineage>
        <taxon>Bacteria</taxon>
        <taxon>Pseudomonadati</taxon>
        <taxon>Pseudomonadota</taxon>
        <taxon>Alphaproteobacteria</taxon>
        <taxon>Sphingomonadales</taxon>
        <taxon>Sphingomonadaceae</taxon>
        <taxon>Sphingomonas</taxon>
    </lineage>
</organism>